<reference evidence="2 3" key="1">
    <citation type="journal article" date="2013" name="Genome Announc.">
        <title>Draft Genome Sequence of the Cellulolytic Bacterium Clostridium papyrosolvens C7 (ATCC 700395).</title>
        <authorList>
            <person name="Zepeda V."/>
            <person name="Dassa B."/>
            <person name="Borovok I."/>
            <person name="Lamed R."/>
            <person name="Bayer E.A."/>
            <person name="Cate J.H."/>
        </authorList>
    </citation>
    <scope>NUCLEOTIDE SEQUENCE [LARGE SCALE GENOMIC DNA]</scope>
    <source>
        <strain evidence="2 3">C7</strain>
    </source>
</reference>
<gene>
    <name evidence="2" type="ORF">L323_03390</name>
</gene>
<evidence type="ECO:0000313" key="3">
    <source>
        <dbReference type="Proteomes" id="UP000016860"/>
    </source>
</evidence>
<dbReference type="Pfam" id="PF13540">
    <property type="entry name" value="RCC1_2"/>
    <property type="match status" value="1"/>
</dbReference>
<keyword evidence="1" id="KW-0732">Signal</keyword>
<dbReference type="RefSeq" id="WP_020814297.1">
    <property type="nucleotide sequence ID" value="NZ_ATAY01000017.1"/>
</dbReference>
<feature type="chain" id="PRO_5039681791" evidence="1">
    <location>
        <begin position="25"/>
        <end position="79"/>
    </location>
</feature>
<comment type="caution">
    <text evidence="2">The sequence shown here is derived from an EMBL/GenBank/DDBJ whole genome shotgun (WGS) entry which is preliminary data.</text>
</comment>
<dbReference type="SUPFAM" id="SSF50985">
    <property type="entry name" value="RCC1/BLIP-II"/>
    <property type="match status" value="1"/>
</dbReference>
<organism evidence="2 3">
    <name type="scientific">Ruminiclostridium papyrosolvens C7</name>
    <dbReference type="NCBI Taxonomy" id="1330534"/>
    <lineage>
        <taxon>Bacteria</taxon>
        <taxon>Bacillati</taxon>
        <taxon>Bacillota</taxon>
        <taxon>Clostridia</taxon>
        <taxon>Eubacteriales</taxon>
        <taxon>Oscillospiraceae</taxon>
        <taxon>Ruminiclostridium</taxon>
    </lineage>
</organism>
<proteinExistence type="predicted"/>
<sequence>MKKKSILFFFVIAYLAAFSIGANCTDVSADTDKGTKNTQISISSTYCVVLRSDGSVWAWGKNGDGQLENMEVTDSYPIL</sequence>
<accession>U4R6Q0</accession>
<name>U4R6Q0_9FIRM</name>
<evidence type="ECO:0000256" key="1">
    <source>
        <dbReference type="SAM" id="SignalP"/>
    </source>
</evidence>
<protein>
    <submittedName>
        <fullName evidence="2">Uncharacterized protein</fullName>
    </submittedName>
</protein>
<feature type="signal peptide" evidence="1">
    <location>
        <begin position="1"/>
        <end position="24"/>
    </location>
</feature>
<dbReference type="Gene3D" id="2.130.10.30">
    <property type="entry name" value="Regulator of chromosome condensation 1/beta-lactamase-inhibitor protein II"/>
    <property type="match status" value="1"/>
</dbReference>
<dbReference type="STRING" id="1330534.L323_03390"/>
<evidence type="ECO:0000313" key="2">
    <source>
        <dbReference type="EMBL" id="EPR13641.1"/>
    </source>
</evidence>
<dbReference type="Proteomes" id="UP000016860">
    <property type="component" value="Unassembled WGS sequence"/>
</dbReference>
<dbReference type="EMBL" id="ATAY01000017">
    <property type="protein sequence ID" value="EPR13641.1"/>
    <property type="molecule type" value="Genomic_DNA"/>
</dbReference>
<dbReference type="OrthoDB" id="27389at2"/>
<dbReference type="AlphaFoldDB" id="U4R6Q0"/>
<dbReference type="InterPro" id="IPR009091">
    <property type="entry name" value="RCC1/BLIP-II"/>
</dbReference>
<dbReference type="PATRIC" id="fig|1330534.3.peg.677"/>